<dbReference type="OrthoDB" id="5497297at2"/>
<reference evidence="5 6" key="1">
    <citation type="submission" date="2019-08" db="EMBL/GenBank/DDBJ databases">
        <authorList>
            <person name="Liang Q."/>
        </authorList>
    </citation>
    <scope>NUCLEOTIDE SEQUENCE [LARGE SCALE GENOMIC DNA]</scope>
    <source>
        <strain evidence="5 6">V1718</strain>
    </source>
</reference>
<evidence type="ECO:0000313" key="5">
    <source>
        <dbReference type="EMBL" id="QED26329.1"/>
    </source>
</evidence>
<dbReference type="AlphaFoldDB" id="A0A5B8XSE0"/>
<dbReference type="PROSITE" id="PS50005">
    <property type="entry name" value="TPR"/>
    <property type="match status" value="1"/>
</dbReference>
<dbReference type="Gene3D" id="1.25.40.10">
    <property type="entry name" value="Tetratricopeptide repeat domain"/>
    <property type="match status" value="1"/>
</dbReference>
<dbReference type="KEGG" id="bbae:FRD01_03475"/>
<feature type="signal peptide" evidence="3">
    <location>
        <begin position="1"/>
        <end position="31"/>
    </location>
</feature>
<dbReference type="InterPro" id="IPR011990">
    <property type="entry name" value="TPR-like_helical_dom_sf"/>
</dbReference>
<dbReference type="Proteomes" id="UP000321595">
    <property type="component" value="Chromosome"/>
</dbReference>
<keyword evidence="3" id="KW-0732">Signal</keyword>
<evidence type="ECO:0000313" key="6">
    <source>
        <dbReference type="Proteomes" id="UP000321595"/>
    </source>
</evidence>
<keyword evidence="2" id="KW-0812">Transmembrane</keyword>
<evidence type="ECO:0000256" key="1">
    <source>
        <dbReference type="PROSITE-ProRule" id="PRU00339"/>
    </source>
</evidence>
<dbReference type="SUPFAM" id="SSF48452">
    <property type="entry name" value="TPR-like"/>
    <property type="match status" value="1"/>
</dbReference>
<feature type="transmembrane region" description="Helical" evidence="2">
    <location>
        <begin position="280"/>
        <end position="299"/>
    </location>
</feature>
<keyword evidence="2" id="KW-0472">Membrane</keyword>
<gene>
    <name evidence="5" type="ORF">FRD01_03475</name>
</gene>
<dbReference type="InterPro" id="IPR019734">
    <property type="entry name" value="TPR_rpt"/>
</dbReference>
<dbReference type="InterPro" id="IPR013229">
    <property type="entry name" value="PEGA"/>
</dbReference>
<sequence>MASMLKRRASQLVFGMCLMGAVGTLPADAQAQEQVDAKQILALIAEANAHFDAEEFGPALEKYKKAFELYPDPSLLYRMGLSAERTGNIFDAIDYLERFVDAVPDDKTAKQVAERLEDLRAKMPARFMLESDPAGATVYADSMQSEALGTTPLQVDVEPGSRVFFFEMEGFQNEVRNAEAKRGENPAITVTLKEARSLAVVDPNESVGASTESEGTNFAVWGWVTTGLGVATLATGGVFSFLSMQATDDVNSYDKRAPGATQAELNGLKDDANGYYDSSIYLYAAGGVLTAAGVTLLIIDALQDEPAGTSLFVSPNPEGASVGLQGTF</sequence>
<keyword evidence="6" id="KW-1185">Reference proteome</keyword>
<keyword evidence="2" id="KW-1133">Transmembrane helix</keyword>
<name>A0A5B8XSE0_9DELT</name>
<feature type="domain" description="PEGA" evidence="4">
    <location>
        <begin position="129"/>
        <end position="195"/>
    </location>
</feature>
<evidence type="ECO:0000256" key="3">
    <source>
        <dbReference type="SAM" id="SignalP"/>
    </source>
</evidence>
<keyword evidence="1" id="KW-0802">TPR repeat</keyword>
<accession>A0A5B8XSE0</accession>
<feature type="repeat" description="TPR" evidence="1">
    <location>
        <begin position="40"/>
        <end position="73"/>
    </location>
</feature>
<evidence type="ECO:0000259" key="4">
    <source>
        <dbReference type="Pfam" id="PF08308"/>
    </source>
</evidence>
<feature type="chain" id="PRO_5022839949" evidence="3">
    <location>
        <begin position="32"/>
        <end position="328"/>
    </location>
</feature>
<evidence type="ECO:0000256" key="2">
    <source>
        <dbReference type="SAM" id="Phobius"/>
    </source>
</evidence>
<dbReference type="Pfam" id="PF08308">
    <property type="entry name" value="PEGA"/>
    <property type="match status" value="1"/>
</dbReference>
<organism evidence="5 6">
    <name type="scientific">Microvenator marinus</name>
    <dbReference type="NCBI Taxonomy" id="2600177"/>
    <lineage>
        <taxon>Bacteria</taxon>
        <taxon>Deltaproteobacteria</taxon>
        <taxon>Bradymonadales</taxon>
        <taxon>Microvenatoraceae</taxon>
        <taxon>Microvenator</taxon>
    </lineage>
</organism>
<dbReference type="RefSeq" id="WP_146957682.1">
    <property type="nucleotide sequence ID" value="NZ_CP042467.1"/>
</dbReference>
<proteinExistence type="predicted"/>
<protein>
    <submittedName>
        <fullName evidence="5">PEGA domain-containing protein</fullName>
    </submittedName>
</protein>
<dbReference type="EMBL" id="CP042467">
    <property type="protein sequence ID" value="QED26329.1"/>
    <property type="molecule type" value="Genomic_DNA"/>
</dbReference>